<name>A0AAD5PM61_9FUNG</name>
<keyword evidence="3" id="KW-1185">Reference proteome</keyword>
<sequence length="440" mass="49044">MTQPGTAVGTRTGSYSYPPGSRGYPNGGFGGFAASSPSSRYSNTRTQYTNYPTTHTGAYGRGTGGWVGAYNPALIYWSIIPAWAFIGYYGAYHRYNQDNGAYYAPQLSAGSDTYYAVMNGTQNTSDEDNYYYTFNMTTLFYHPMADHAYFSSSDPNANPADFAFRTIFSHVVEFDDVNQNGFYDSSEFLVAAMDLKDAQWDYTISVNNHSMPTNQSLWYYEFTTVGRNLTHTRTQQPFDVYLTWRSSNLQINMTEGVPLQPNSLQYNLTLDGYPALASPTHRLAIGQVISTQSTEYIMMDVNMTTPVDVANQIKTNQTYGMSIGDYNQGRLEYEPTVNISKVDTPPTQGGMISEANIAEWIWGDSVSTRDMHMFYISIPVSSNSNTNTTTTNPVLSGFSFLDVNVMNAMAFEKMEGLSSKTKYTTVMSLISVFAAYVLIM</sequence>
<organism evidence="2 3">
    <name type="scientific">Phascolomyces articulosus</name>
    <dbReference type="NCBI Taxonomy" id="60185"/>
    <lineage>
        <taxon>Eukaryota</taxon>
        <taxon>Fungi</taxon>
        <taxon>Fungi incertae sedis</taxon>
        <taxon>Mucoromycota</taxon>
        <taxon>Mucoromycotina</taxon>
        <taxon>Mucoromycetes</taxon>
        <taxon>Mucorales</taxon>
        <taxon>Lichtheimiaceae</taxon>
        <taxon>Phascolomyces</taxon>
    </lineage>
</organism>
<dbReference type="EMBL" id="JAIXMP010000001">
    <property type="protein sequence ID" value="KAI9278399.1"/>
    <property type="molecule type" value="Genomic_DNA"/>
</dbReference>
<evidence type="ECO:0000256" key="1">
    <source>
        <dbReference type="SAM" id="MobiDB-lite"/>
    </source>
</evidence>
<dbReference type="AlphaFoldDB" id="A0AAD5PM61"/>
<protein>
    <submittedName>
        <fullName evidence="2">Uncharacterized protein</fullName>
    </submittedName>
</protein>
<feature type="region of interest" description="Disordered" evidence="1">
    <location>
        <begin position="1"/>
        <end position="20"/>
    </location>
</feature>
<dbReference type="Proteomes" id="UP001209540">
    <property type="component" value="Unassembled WGS sequence"/>
</dbReference>
<reference evidence="2" key="2">
    <citation type="submission" date="2023-02" db="EMBL/GenBank/DDBJ databases">
        <authorList>
            <consortium name="DOE Joint Genome Institute"/>
            <person name="Mondo S.J."/>
            <person name="Chang Y."/>
            <person name="Wang Y."/>
            <person name="Ahrendt S."/>
            <person name="Andreopoulos W."/>
            <person name="Barry K."/>
            <person name="Beard J."/>
            <person name="Benny G.L."/>
            <person name="Blankenship S."/>
            <person name="Bonito G."/>
            <person name="Cuomo C."/>
            <person name="Desiro A."/>
            <person name="Gervers K.A."/>
            <person name="Hundley H."/>
            <person name="Kuo A."/>
            <person name="LaButti K."/>
            <person name="Lang B.F."/>
            <person name="Lipzen A."/>
            <person name="O'Donnell K."/>
            <person name="Pangilinan J."/>
            <person name="Reynolds N."/>
            <person name="Sandor L."/>
            <person name="Smith M.W."/>
            <person name="Tsang A."/>
            <person name="Grigoriev I.V."/>
            <person name="Stajich J.E."/>
            <person name="Spatafora J.W."/>
        </authorList>
    </citation>
    <scope>NUCLEOTIDE SEQUENCE</scope>
    <source>
        <strain evidence="2">RSA 2281</strain>
    </source>
</reference>
<accession>A0AAD5PM61</accession>
<gene>
    <name evidence="2" type="ORF">BDA99DRAFT_492065</name>
</gene>
<reference evidence="2" key="1">
    <citation type="journal article" date="2022" name="IScience">
        <title>Evolution of zygomycete secretomes and the origins of terrestrial fungal ecologies.</title>
        <authorList>
            <person name="Chang Y."/>
            <person name="Wang Y."/>
            <person name="Mondo S."/>
            <person name="Ahrendt S."/>
            <person name="Andreopoulos W."/>
            <person name="Barry K."/>
            <person name="Beard J."/>
            <person name="Benny G.L."/>
            <person name="Blankenship S."/>
            <person name="Bonito G."/>
            <person name="Cuomo C."/>
            <person name="Desiro A."/>
            <person name="Gervers K.A."/>
            <person name="Hundley H."/>
            <person name="Kuo A."/>
            <person name="LaButti K."/>
            <person name="Lang B.F."/>
            <person name="Lipzen A."/>
            <person name="O'Donnell K."/>
            <person name="Pangilinan J."/>
            <person name="Reynolds N."/>
            <person name="Sandor L."/>
            <person name="Smith M.E."/>
            <person name="Tsang A."/>
            <person name="Grigoriev I.V."/>
            <person name="Stajich J.E."/>
            <person name="Spatafora J.W."/>
        </authorList>
    </citation>
    <scope>NUCLEOTIDE SEQUENCE</scope>
    <source>
        <strain evidence="2">RSA 2281</strain>
    </source>
</reference>
<proteinExistence type="predicted"/>
<evidence type="ECO:0000313" key="3">
    <source>
        <dbReference type="Proteomes" id="UP001209540"/>
    </source>
</evidence>
<feature type="compositionally biased region" description="Polar residues" evidence="1">
    <location>
        <begin position="1"/>
        <end position="15"/>
    </location>
</feature>
<evidence type="ECO:0000313" key="2">
    <source>
        <dbReference type="EMBL" id="KAI9278399.1"/>
    </source>
</evidence>
<comment type="caution">
    <text evidence="2">The sequence shown here is derived from an EMBL/GenBank/DDBJ whole genome shotgun (WGS) entry which is preliminary data.</text>
</comment>